<protein>
    <recommendedName>
        <fullName evidence="4">TonB-like protein</fullName>
    </recommendedName>
</protein>
<organism evidence="2 3">
    <name type="scientific">Mucilaginibacter ximonensis</name>
    <dbReference type="NCBI Taxonomy" id="538021"/>
    <lineage>
        <taxon>Bacteria</taxon>
        <taxon>Pseudomonadati</taxon>
        <taxon>Bacteroidota</taxon>
        <taxon>Sphingobacteriia</taxon>
        <taxon>Sphingobacteriales</taxon>
        <taxon>Sphingobacteriaceae</taxon>
        <taxon>Mucilaginibacter</taxon>
    </lineage>
</organism>
<dbReference type="EMBL" id="JBHUPD010000002">
    <property type="protein sequence ID" value="MFD2872414.1"/>
    <property type="molecule type" value="Genomic_DNA"/>
</dbReference>
<keyword evidence="1" id="KW-0732">Signal</keyword>
<dbReference type="RefSeq" id="WP_377184076.1">
    <property type="nucleotide sequence ID" value="NZ_JBHUPD010000002.1"/>
</dbReference>
<evidence type="ECO:0000256" key="1">
    <source>
        <dbReference type="SAM" id="SignalP"/>
    </source>
</evidence>
<proteinExistence type="predicted"/>
<feature type="signal peptide" evidence="1">
    <location>
        <begin position="1"/>
        <end position="19"/>
    </location>
</feature>
<dbReference type="Proteomes" id="UP001597557">
    <property type="component" value="Unassembled WGS sequence"/>
</dbReference>
<keyword evidence="3" id="KW-1185">Reference proteome</keyword>
<reference evidence="3" key="1">
    <citation type="journal article" date="2019" name="Int. J. Syst. Evol. Microbiol.">
        <title>The Global Catalogue of Microorganisms (GCM) 10K type strain sequencing project: providing services to taxonomists for standard genome sequencing and annotation.</title>
        <authorList>
            <consortium name="The Broad Institute Genomics Platform"/>
            <consortium name="The Broad Institute Genome Sequencing Center for Infectious Disease"/>
            <person name="Wu L."/>
            <person name="Ma J."/>
        </authorList>
    </citation>
    <scope>NUCLEOTIDE SEQUENCE [LARGE SCALE GENOMIC DNA]</scope>
    <source>
        <strain evidence="3">KCTC 22437</strain>
    </source>
</reference>
<sequence length="165" mass="18426">MKKIILIAALLLTAGFVRAQETLAFPFQGGKDAMKIFFKDSVIVSQPLVKSRATGTAIFKFTADEGGVIKKIIIYYADDISLTEPLIEALKRSNKKWVIPNHEKVHDFILPFNINFNPPTAPVSGLTKAVYNYHIHRKPVIAYDQVPLDEATLLPAVSINYDLNQ</sequence>
<gene>
    <name evidence="2" type="ORF">ACFS5N_08050</name>
</gene>
<accession>A0ABW5YAJ9</accession>
<name>A0ABW5YAJ9_9SPHI</name>
<evidence type="ECO:0000313" key="3">
    <source>
        <dbReference type="Proteomes" id="UP001597557"/>
    </source>
</evidence>
<comment type="caution">
    <text evidence="2">The sequence shown here is derived from an EMBL/GenBank/DDBJ whole genome shotgun (WGS) entry which is preliminary data.</text>
</comment>
<evidence type="ECO:0008006" key="4">
    <source>
        <dbReference type="Google" id="ProtNLM"/>
    </source>
</evidence>
<feature type="chain" id="PRO_5046401593" description="TonB-like protein" evidence="1">
    <location>
        <begin position="20"/>
        <end position="165"/>
    </location>
</feature>
<evidence type="ECO:0000313" key="2">
    <source>
        <dbReference type="EMBL" id="MFD2872414.1"/>
    </source>
</evidence>